<evidence type="ECO:0000256" key="9">
    <source>
        <dbReference type="RuleBase" id="RU368030"/>
    </source>
</evidence>
<comment type="similarity">
    <text evidence="2 9">Belongs to the GSP I family.</text>
</comment>
<comment type="caution">
    <text evidence="11">The sequence shown here is derived from an EMBL/GenBank/DDBJ whole genome shotgun (WGS) entry which is preliminary data.</text>
</comment>
<dbReference type="NCBIfam" id="TIGR01707">
    <property type="entry name" value="gspI"/>
    <property type="match status" value="1"/>
</dbReference>
<dbReference type="SUPFAM" id="SSF54523">
    <property type="entry name" value="Pili subunits"/>
    <property type="match status" value="1"/>
</dbReference>
<comment type="function">
    <text evidence="9">Component of the type II secretion system required for the energy-dependent secretion of extracellular factors such as proteases and toxins from the periplasm.</text>
</comment>
<evidence type="ECO:0000313" key="11">
    <source>
        <dbReference type="EMBL" id="MDT0595201.1"/>
    </source>
</evidence>
<evidence type="ECO:0000256" key="4">
    <source>
        <dbReference type="ARBA" id="ARBA00022481"/>
    </source>
</evidence>
<feature type="domain" description="Type II secretion system protein GspI C-terminal" evidence="10">
    <location>
        <begin position="45"/>
        <end position="124"/>
    </location>
</feature>
<accession>A0ABU2ZRD6</accession>
<evidence type="ECO:0000256" key="6">
    <source>
        <dbReference type="ARBA" id="ARBA00022692"/>
    </source>
</evidence>
<dbReference type="PANTHER" id="PTHR38779:SF2">
    <property type="entry name" value="TYPE II SECRETION SYSTEM PROTEIN I-RELATED"/>
    <property type="match status" value="1"/>
</dbReference>
<dbReference type="EMBL" id="JAVRHX010000002">
    <property type="protein sequence ID" value="MDT0595201.1"/>
    <property type="molecule type" value="Genomic_DNA"/>
</dbReference>
<dbReference type="InterPro" id="IPR003413">
    <property type="entry name" value="T2SS_GspI_C"/>
</dbReference>
<protein>
    <recommendedName>
        <fullName evidence="9">Type II secretion system protein I</fullName>
        <shortName evidence="9">T2SS minor pseudopilin I</shortName>
    </recommendedName>
</protein>
<evidence type="ECO:0000256" key="8">
    <source>
        <dbReference type="ARBA" id="ARBA00023136"/>
    </source>
</evidence>
<dbReference type="NCBIfam" id="TIGR02532">
    <property type="entry name" value="IV_pilin_GFxxxE"/>
    <property type="match status" value="1"/>
</dbReference>
<reference evidence="11 12" key="1">
    <citation type="submission" date="2023-09" db="EMBL/GenBank/DDBJ databases">
        <authorList>
            <person name="Rey-Velasco X."/>
        </authorList>
    </citation>
    <scope>NUCLEOTIDE SEQUENCE [LARGE SCALE GENOMIC DNA]</scope>
    <source>
        <strain evidence="11 12">P117</strain>
    </source>
</reference>
<dbReference type="InterPro" id="IPR010052">
    <property type="entry name" value="T2SS_protein-GspI"/>
</dbReference>
<dbReference type="Pfam" id="PF07963">
    <property type="entry name" value="N_methyl"/>
    <property type="match status" value="1"/>
</dbReference>
<comment type="subcellular location">
    <subcellularLocation>
        <location evidence="1 9">Cell inner membrane</location>
        <topology evidence="1 9">Single-pass membrane protein</topology>
    </subcellularLocation>
</comment>
<keyword evidence="5 9" id="KW-0997">Cell inner membrane</keyword>
<name>A0ABU2ZRD6_9ALTE</name>
<dbReference type="InterPro" id="IPR045584">
    <property type="entry name" value="Pilin-like"/>
</dbReference>
<evidence type="ECO:0000256" key="7">
    <source>
        <dbReference type="ARBA" id="ARBA00022989"/>
    </source>
</evidence>
<proteinExistence type="inferred from homology"/>
<keyword evidence="4 9" id="KW-0488">Methylation</keyword>
<evidence type="ECO:0000313" key="12">
    <source>
        <dbReference type="Proteomes" id="UP001253545"/>
    </source>
</evidence>
<evidence type="ECO:0000256" key="5">
    <source>
        <dbReference type="ARBA" id="ARBA00022519"/>
    </source>
</evidence>
<dbReference type="Proteomes" id="UP001253545">
    <property type="component" value="Unassembled WGS sequence"/>
</dbReference>
<keyword evidence="6 9" id="KW-0812">Transmembrane</keyword>
<dbReference type="Gene3D" id="3.30.1300.30">
    <property type="entry name" value="GSPII I/J protein-like"/>
    <property type="match status" value="1"/>
</dbReference>
<evidence type="ECO:0000259" key="10">
    <source>
        <dbReference type="Pfam" id="PF02501"/>
    </source>
</evidence>
<dbReference type="PANTHER" id="PTHR38779">
    <property type="entry name" value="TYPE II SECRETION SYSTEM PROTEIN I-RELATED"/>
    <property type="match status" value="1"/>
</dbReference>
<keyword evidence="8 9" id="KW-0472">Membrane</keyword>
<evidence type="ECO:0000256" key="2">
    <source>
        <dbReference type="ARBA" id="ARBA00008358"/>
    </source>
</evidence>
<keyword evidence="3" id="KW-1003">Cell membrane</keyword>
<keyword evidence="7 9" id="KW-1133">Transmembrane helix</keyword>
<dbReference type="InterPro" id="IPR012902">
    <property type="entry name" value="N_methyl_site"/>
</dbReference>
<comment type="PTM">
    <text evidence="9">Cleaved by prepilin peptidase.</text>
</comment>
<dbReference type="Pfam" id="PF02501">
    <property type="entry name" value="T2SSI"/>
    <property type="match status" value="1"/>
</dbReference>
<dbReference type="RefSeq" id="WP_311368715.1">
    <property type="nucleotide sequence ID" value="NZ_JAVRHX010000002.1"/>
</dbReference>
<sequence>MLTYNKRNKGFTLIEVLVALAVMAITGVAILKVTQEHIMTLTSVQELSIASWVANNQMTESTLRAQVKWPLKNNDKGEVEMAGKKWFWQQTVSKTPDDSLFQLTIVVATDEEMNDRVTDISTFISRPLT</sequence>
<organism evidence="11 12">
    <name type="scientific">Glaciecola petra</name>
    <dbReference type="NCBI Taxonomy" id="3075602"/>
    <lineage>
        <taxon>Bacteria</taxon>
        <taxon>Pseudomonadati</taxon>
        <taxon>Pseudomonadota</taxon>
        <taxon>Gammaproteobacteria</taxon>
        <taxon>Alteromonadales</taxon>
        <taxon>Alteromonadaceae</taxon>
        <taxon>Glaciecola</taxon>
    </lineage>
</organism>
<feature type="transmembrane region" description="Helical" evidence="9">
    <location>
        <begin position="12"/>
        <end position="31"/>
    </location>
</feature>
<gene>
    <name evidence="11" type="primary">gspI</name>
    <name evidence="11" type="ORF">RM552_10125</name>
</gene>
<evidence type="ECO:0000256" key="1">
    <source>
        <dbReference type="ARBA" id="ARBA00004377"/>
    </source>
</evidence>
<evidence type="ECO:0000256" key="3">
    <source>
        <dbReference type="ARBA" id="ARBA00022475"/>
    </source>
</evidence>
<comment type="subunit">
    <text evidence="9">Type II secretion is composed of four main components: the outer membrane complex, the inner membrane complex, the cytoplasmic secretion ATPase and the periplasm-spanning pseudopilus.</text>
</comment>
<keyword evidence="12" id="KW-1185">Reference proteome</keyword>
<dbReference type="PROSITE" id="PS00409">
    <property type="entry name" value="PROKAR_NTER_METHYL"/>
    <property type="match status" value="1"/>
</dbReference>